<keyword evidence="10" id="KW-0472">Membrane</keyword>
<dbReference type="InterPro" id="IPR027417">
    <property type="entry name" value="P-loop_NTPase"/>
</dbReference>
<dbReference type="InterPro" id="IPR003439">
    <property type="entry name" value="ABC_transporter-like_ATP-bd"/>
</dbReference>
<sequence length="435" mass="49589">MTLSIKNLTKIYSGNKKAVDNISLDIESGEFIAFIGTSGSGKTTALRMINRMIEATDGTIEMNGKNVRNMNPVELRRSIGYVIQQIGLMPHMTIRENIVLVPKLLKWSKEKKDAKAKELIKLVDLPEDYLDRYPSELSGGQQQRIGVVRALAAEQDIILMDEPFGALDPITRDTLQDLVKDLQKKLGKTFIFVTHDMDEAIKLADRICIMSKGKVVQYDTPDNILRNPANDFVREFIGQNRLIQDRPNMRTVEDAMIKPVTVNANDTLNDAVNVMRQRRVDTIFVVNNHHHLLGFLDIEDINQGLRQRKELIDTMQRDVYKVHIDSKLQDSVRTILKRNVRNVPVVDNDNALIGLITRSNLVDIVYDSIWGEEDDEMTLSDSHMNDVERENELGNIEKNEHAEDRHNDATSKQKDVTDRLDTHDVKDSDHSGVDR</sequence>
<dbReference type="STRING" id="1283.ShL2_00505"/>
<keyword evidence="5 10" id="KW-0067">ATP-binding</keyword>
<feature type="domain" description="CBS" evidence="13">
    <location>
        <begin position="315"/>
        <end position="373"/>
    </location>
</feature>
<evidence type="ECO:0000256" key="3">
    <source>
        <dbReference type="ARBA" id="ARBA00022737"/>
    </source>
</evidence>
<dbReference type="GO" id="GO:0006865">
    <property type="term" value="P:amino acid transport"/>
    <property type="evidence" value="ECO:0007669"/>
    <property type="project" value="UniProtKB-UniRule"/>
</dbReference>
<dbReference type="GO" id="GO:0015418">
    <property type="term" value="F:ABC-type quaternary ammonium compound transporting activity"/>
    <property type="evidence" value="ECO:0007669"/>
    <property type="project" value="UniProtKB-EC"/>
</dbReference>
<name>A0A2A1KD59_STAHA</name>
<dbReference type="GO" id="GO:0031460">
    <property type="term" value="P:glycine betaine transport"/>
    <property type="evidence" value="ECO:0007669"/>
    <property type="project" value="InterPro"/>
</dbReference>
<dbReference type="InterPro" id="IPR000644">
    <property type="entry name" value="CBS_dom"/>
</dbReference>
<accession>A0A2A1KD59</accession>
<evidence type="ECO:0000256" key="1">
    <source>
        <dbReference type="ARBA" id="ARBA00005417"/>
    </source>
</evidence>
<dbReference type="Pfam" id="PF00571">
    <property type="entry name" value="CBS"/>
    <property type="match status" value="2"/>
</dbReference>
<dbReference type="SMART" id="SM00382">
    <property type="entry name" value="AAA"/>
    <property type="match status" value="1"/>
</dbReference>
<comment type="similarity">
    <text evidence="1 10">Belongs to the ABC transporter superfamily.</text>
</comment>
<keyword evidence="2 10" id="KW-0813">Transport</keyword>
<dbReference type="PANTHER" id="PTHR43117">
    <property type="entry name" value="OSMOPROTECTANT IMPORT ATP-BINDING PROTEIN OSMV"/>
    <property type="match status" value="1"/>
</dbReference>
<proteinExistence type="inferred from homology"/>
<keyword evidence="4 10" id="KW-0547">Nucleotide-binding</keyword>
<dbReference type="InterPro" id="IPR046342">
    <property type="entry name" value="CBS_dom_sf"/>
</dbReference>
<dbReference type="Gene3D" id="3.10.580.10">
    <property type="entry name" value="CBS-domain"/>
    <property type="match status" value="1"/>
</dbReference>
<dbReference type="RefSeq" id="WP_016930761.1">
    <property type="nucleotide sequence ID" value="NZ_BKAY01000007.1"/>
</dbReference>
<dbReference type="GO" id="GO:0005886">
    <property type="term" value="C:plasma membrane"/>
    <property type="evidence" value="ECO:0007669"/>
    <property type="project" value="UniProtKB-SubCell"/>
</dbReference>
<organism evidence="15 16">
    <name type="scientific">Staphylococcus haemolyticus</name>
    <dbReference type="NCBI Taxonomy" id="1283"/>
    <lineage>
        <taxon>Bacteria</taxon>
        <taxon>Bacillati</taxon>
        <taxon>Bacillota</taxon>
        <taxon>Bacilli</taxon>
        <taxon>Bacillales</taxon>
        <taxon>Staphylococcaceae</taxon>
        <taxon>Staphylococcus</taxon>
    </lineage>
</organism>
<evidence type="ECO:0000256" key="8">
    <source>
        <dbReference type="ARBA" id="ARBA00063934"/>
    </source>
</evidence>
<dbReference type="PROSITE" id="PS50893">
    <property type="entry name" value="ABC_TRANSPORTER_2"/>
    <property type="match status" value="1"/>
</dbReference>
<comment type="catalytic activity">
    <reaction evidence="7">
        <text>a quaternary ammonium(out) + ATP + H2O = a quaternary ammonium(in) + ADP + phosphate + H(+)</text>
        <dbReference type="Rhea" id="RHEA:11036"/>
        <dbReference type="ChEBI" id="CHEBI:15377"/>
        <dbReference type="ChEBI" id="CHEBI:15378"/>
        <dbReference type="ChEBI" id="CHEBI:30616"/>
        <dbReference type="ChEBI" id="CHEBI:35267"/>
        <dbReference type="ChEBI" id="CHEBI:43474"/>
        <dbReference type="ChEBI" id="CHEBI:456216"/>
        <dbReference type="EC" id="7.6.2.9"/>
    </reaction>
</comment>
<evidence type="ECO:0000313" key="14">
    <source>
        <dbReference type="EMBL" id="MDT4285630.1"/>
    </source>
</evidence>
<evidence type="ECO:0000256" key="6">
    <source>
        <dbReference type="ARBA" id="ARBA00023122"/>
    </source>
</evidence>
<dbReference type="SUPFAM" id="SSF54631">
    <property type="entry name" value="CBS-domain pair"/>
    <property type="match status" value="1"/>
</dbReference>
<evidence type="ECO:0000313" key="15">
    <source>
        <dbReference type="EMBL" id="PPJ73106.1"/>
    </source>
</evidence>
<dbReference type="Proteomes" id="UP001269271">
    <property type="component" value="Unassembled WGS sequence"/>
</dbReference>
<dbReference type="SUPFAM" id="SSF52540">
    <property type="entry name" value="P-loop containing nucleoside triphosphate hydrolases"/>
    <property type="match status" value="1"/>
</dbReference>
<dbReference type="CDD" id="cd04583">
    <property type="entry name" value="CBS_pair_ABC_OpuCA_assoc"/>
    <property type="match status" value="1"/>
</dbReference>
<gene>
    <name evidence="15" type="ORF">CV019_09915</name>
    <name evidence="14" type="ORF">RO950_01160</name>
</gene>
<dbReference type="EC" id="7.6.2.9" evidence="10"/>
<keyword evidence="10" id="KW-1003">Cell membrane</keyword>
<evidence type="ECO:0000313" key="17">
    <source>
        <dbReference type="Proteomes" id="UP001269271"/>
    </source>
</evidence>
<evidence type="ECO:0000256" key="5">
    <source>
        <dbReference type="ARBA" id="ARBA00022840"/>
    </source>
</evidence>
<evidence type="ECO:0000313" key="16">
    <source>
        <dbReference type="Proteomes" id="UP000238153"/>
    </source>
</evidence>
<dbReference type="AlphaFoldDB" id="A0A2A1KD59"/>
<dbReference type="PROSITE" id="PS00211">
    <property type="entry name" value="ABC_TRANSPORTER_1"/>
    <property type="match status" value="1"/>
</dbReference>
<comment type="subunit">
    <text evidence="10">The complex is probably composed of two ATP-binding proteins, two transmembrane proteins and a solute-binding protein.</text>
</comment>
<comment type="caution">
    <text evidence="15">The sequence shown here is derived from an EMBL/GenBank/DDBJ whole genome shotgun (WGS) entry which is preliminary data.</text>
</comment>
<evidence type="ECO:0000256" key="7">
    <source>
        <dbReference type="ARBA" id="ARBA00052482"/>
    </source>
</evidence>
<feature type="domain" description="CBS" evidence="13">
    <location>
        <begin position="249"/>
        <end position="314"/>
    </location>
</feature>
<keyword evidence="3" id="KW-0677">Repeat</keyword>
<dbReference type="Proteomes" id="UP000238153">
    <property type="component" value="Unassembled WGS sequence"/>
</dbReference>
<dbReference type="InterPro" id="IPR003593">
    <property type="entry name" value="AAA+_ATPase"/>
</dbReference>
<reference evidence="15 16" key="1">
    <citation type="submission" date="2017-11" db="EMBL/GenBank/DDBJ databases">
        <authorList>
            <person name="Founou R.C."/>
            <person name="Founou L."/>
            <person name="Allam M."/>
            <person name="Ismail A."/>
            <person name="Essack S.Y."/>
        </authorList>
    </citation>
    <scope>NUCLEOTIDE SEQUENCE [LARGE SCALE GENOMIC DNA]</scope>
    <source>
        <strain evidence="15 16">G811N2B1</strain>
    </source>
</reference>
<dbReference type="EMBL" id="PGWX01000357">
    <property type="protein sequence ID" value="PPJ73106.1"/>
    <property type="molecule type" value="Genomic_DNA"/>
</dbReference>
<evidence type="ECO:0000259" key="13">
    <source>
        <dbReference type="PROSITE" id="PS51371"/>
    </source>
</evidence>
<comment type="subcellular location">
    <subcellularLocation>
        <location evidence="10">Cell inner membrane</location>
        <topology evidence="10">Peripheral membrane protein</topology>
    </subcellularLocation>
</comment>
<evidence type="ECO:0000256" key="4">
    <source>
        <dbReference type="ARBA" id="ARBA00022741"/>
    </source>
</evidence>
<dbReference type="Pfam" id="PF00005">
    <property type="entry name" value="ABC_tran"/>
    <property type="match status" value="1"/>
</dbReference>
<dbReference type="Gene3D" id="3.40.50.300">
    <property type="entry name" value="P-loop containing nucleotide triphosphate hydrolases"/>
    <property type="match status" value="1"/>
</dbReference>
<feature type="compositionally biased region" description="Basic and acidic residues" evidence="11">
    <location>
        <begin position="383"/>
        <end position="435"/>
    </location>
</feature>
<feature type="region of interest" description="Disordered" evidence="11">
    <location>
        <begin position="377"/>
        <end position="435"/>
    </location>
</feature>
<dbReference type="GeneID" id="93780002"/>
<evidence type="ECO:0000259" key="12">
    <source>
        <dbReference type="PROSITE" id="PS50893"/>
    </source>
</evidence>
<reference evidence="14 17" key="2">
    <citation type="submission" date="2023-08" db="EMBL/GenBank/DDBJ databases">
        <title>Genomic surveillance of Staphylococcus haemolyticus neonatal outbreak in southern France.</title>
        <authorList>
            <person name="Magnan C."/>
            <person name="Morsli M."/>
            <person name="Thiery B."/>
            <person name="Salipante F."/>
            <person name="Attar J."/>
            <person name="Massimo D.M."/>
            <person name="Ory J."/>
            <person name="Pantel A."/>
            <person name="Lavigne J.-P."/>
        </authorList>
    </citation>
    <scope>NUCLEOTIDE SEQUENCE [LARGE SCALE GENOMIC DNA]</scope>
    <source>
        <strain evidence="14 17">NSH026</strain>
    </source>
</reference>
<keyword evidence="10" id="KW-0997">Cell inner membrane</keyword>
<dbReference type="KEGG" id="shh:ShL2_00505"/>
<feature type="domain" description="ABC transporter" evidence="12">
    <location>
        <begin position="3"/>
        <end position="237"/>
    </location>
</feature>
<keyword evidence="6 9" id="KW-0129">CBS domain</keyword>
<evidence type="ECO:0000256" key="9">
    <source>
        <dbReference type="PROSITE-ProRule" id="PRU00703"/>
    </source>
</evidence>
<dbReference type="NCBIfam" id="TIGR01186">
    <property type="entry name" value="proV"/>
    <property type="match status" value="1"/>
</dbReference>
<dbReference type="SMART" id="SM00116">
    <property type="entry name" value="CBS"/>
    <property type="match status" value="2"/>
</dbReference>
<dbReference type="FunFam" id="3.40.50.300:FF:000425">
    <property type="entry name" value="Probable ABC transporter, ATP-binding subunit"/>
    <property type="match status" value="1"/>
</dbReference>
<comment type="subunit">
    <text evidence="8">The complex is composed of two ATP-binding proteins (OpuCA), two transmembrane proteins (OpuCB and OpuCD) and a solute-binding protein (OpuCC).</text>
</comment>
<dbReference type="CDD" id="cd03295">
    <property type="entry name" value="ABC_OpuCA_Osmoprotection"/>
    <property type="match status" value="1"/>
</dbReference>
<keyword evidence="17" id="KW-1185">Reference proteome</keyword>
<evidence type="ECO:0000256" key="10">
    <source>
        <dbReference type="RuleBase" id="RU369116"/>
    </source>
</evidence>
<dbReference type="GO" id="GO:0016887">
    <property type="term" value="F:ATP hydrolysis activity"/>
    <property type="evidence" value="ECO:0007669"/>
    <property type="project" value="UniProtKB-UniRule"/>
</dbReference>
<dbReference type="EMBL" id="JAVSOO010000002">
    <property type="protein sequence ID" value="MDT4285630.1"/>
    <property type="molecule type" value="Genomic_DNA"/>
</dbReference>
<evidence type="ECO:0000256" key="2">
    <source>
        <dbReference type="ARBA" id="ARBA00022448"/>
    </source>
</evidence>
<dbReference type="PANTHER" id="PTHR43117:SF3">
    <property type="entry name" value="CHOLINE TRANSPORT ATP-BINDING PROTEIN OPUBA"/>
    <property type="match status" value="1"/>
</dbReference>
<dbReference type="GO" id="GO:0005524">
    <property type="term" value="F:ATP binding"/>
    <property type="evidence" value="ECO:0007669"/>
    <property type="project" value="UniProtKB-UniRule"/>
</dbReference>
<dbReference type="InterPro" id="IPR017871">
    <property type="entry name" value="ABC_transporter-like_CS"/>
</dbReference>
<protein>
    <recommendedName>
        <fullName evidence="10">Quaternary amine transport ATP-binding protein</fullName>
        <ecNumber evidence="10">7.6.2.9</ecNumber>
    </recommendedName>
</protein>
<dbReference type="InterPro" id="IPR005892">
    <property type="entry name" value="Gly-betaine_transp_ATP-bd"/>
</dbReference>
<evidence type="ECO:0000256" key="11">
    <source>
        <dbReference type="SAM" id="MobiDB-lite"/>
    </source>
</evidence>
<dbReference type="PROSITE" id="PS51371">
    <property type="entry name" value="CBS"/>
    <property type="match status" value="2"/>
</dbReference>